<reference evidence="3" key="1">
    <citation type="submission" date="2018-05" db="EMBL/GenBank/DDBJ databases">
        <authorList>
            <person name="Lanie J.A."/>
            <person name="Ng W.-L."/>
            <person name="Kazmierczak K.M."/>
            <person name="Andrzejewski T.M."/>
            <person name="Davidsen T.M."/>
            <person name="Wayne K.J."/>
            <person name="Tettelin H."/>
            <person name="Glass J.I."/>
            <person name="Rusch D."/>
            <person name="Podicherti R."/>
            <person name="Tsui H.-C.T."/>
            <person name="Winkler M.E."/>
        </authorList>
    </citation>
    <scope>NUCLEOTIDE SEQUENCE</scope>
</reference>
<dbReference type="SUPFAM" id="SSF52467">
    <property type="entry name" value="DHS-like NAD/FAD-binding domain"/>
    <property type="match status" value="1"/>
</dbReference>
<proteinExistence type="inferred from homology"/>
<dbReference type="GO" id="GO:0050660">
    <property type="term" value="F:flavin adenine dinucleotide binding"/>
    <property type="evidence" value="ECO:0007669"/>
    <property type="project" value="InterPro"/>
</dbReference>
<dbReference type="InterPro" id="IPR014729">
    <property type="entry name" value="Rossmann-like_a/b/a_fold"/>
</dbReference>
<dbReference type="Pfam" id="PF00766">
    <property type="entry name" value="ETF_alpha"/>
    <property type="match status" value="1"/>
</dbReference>
<dbReference type="SMART" id="SM00893">
    <property type="entry name" value="ETF"/>
    <property type="match status" value="1"/>
</dbReference>
<comment type="similarity">
    <text evidence="1">Belongs to the ETF alpha-subunit/FixB family.</text>
</comment>
<evidence type="ECO:0000313" key="3">
    <source>
        <dbReference type="EMBL" id="SVC99091.1"/>
    </source>
</evidence>
<dbReference type="SUPFAM" id="SSF52402">
    <property type="entry name" value="Adenine nucleotide alpha hydrolases-like"/>
    <property type="match status" value="1"/>
</dbReference>
<dbReference type="Gene3D" id="3.40.50.1220">
    <property type="entry name" value="TPP-binding domain"/>
    <property type="match status" value="1"/>
</dbReference>
<protein>
    <recommendedName>
        <fullName evidence="2">Electron transfer flavoprotein alpha/beta-subunit N-terminal domain-containing protein</fullName>
    </recommendedName>
</protein>
<dbReference type="EMBL" id="UINC01122956">
    <property type="protein sequence ID" value="SVC99091.1"/>
    <property type="molecule type" value="Genomic_DNA"/>
</dbReference>
<evidence type="ECO:0000256" key="1">
    <source>
        <dbReference type="ARBA" id="ARBA00005817"/>
    </source>
</evidence>
<dbReference type="InterPro" id="IPR014730">
    <property type="entry name" value="ETF_a/b_N"/>
</dbReference>
<dbReference type="GO" id="GO:0009055">
    <property type="term" value="F:electron transfer activity"/>
    <property type="evidence" value="ECO:0007669"/>
    <property type="project" value="InterPro"/>
</dbReference>
<dbReference type="AlphaFoldDB" id="A0A382RR28"/>
<name>A0A382RR28_9ZZZZ</name>
<evidence type="ECO:0000259" key="2">
    <source>
        <dbReference type="SMART" id="SM00893"/>
    </source>
</evidence>
<dbReference type="GO" id="GO:0033539">
    <property type="term" value="P:fatty acid beta-oxidation using acyl-CoA dehydrogenase"/>
    <property type="evidence" value="ECO:0007669"/>
    <property type="project" value="TreeGrafter"/>
</dbReference>
<dbReference type="InterPro" id="IPR029035">
    <property type="entry name" value="DHS-like_NAD/FAD-binding_dom"/>
</dbReference>
<feature type="non-terminal residue" evidence="3">
    <location>
        <position position="1"/>
    </location>
</feature>
<accession>A0A382RR28</accession>
<gene>
    <name evidence="3" type="ORF">METZ01_LOCUS351945</name>
</gene>
<organism evidence="3">
    <name type="scientific">marine metagenome</name>
    <dbReference type="NCBI Taxonomy" id="408172"/>
    <lineage>
        <taxon>unclassified sequences</taxon>
        <taxon>metagenomes</taxon>
        <taxon>ecological metagenomes</taxon>
    </lineage>
</organism>
<dbReference type="PANTHER" id="PTHR43153">
    <property type="entry name" value="ELECTRON TRANSFER FLAVOPROTEIN ALPHA"/>
    <property type="match status" value="1"/>
</dbReference>
<sequence length="242" mass="24739">VAEVKNANISKTTLELLSQATRLNANVEAVLIGGDVAGLADVLAGHGAATVYVAADSSLAPYSTSPYTAALREAVEKSNPDQMWLSASELGRDLTPRIAARLGVGAITDVTAIDGDSLKRPAMASKVIQECAFTHDGLKIISVRAGAFEVSLGQACPANIVALATPEADLRAVVKEVLSESGEWIDLSDAQVVVSVGRGVKGPEGVELVRPLAAALGAGFGASPAVCDAGWMPHNTQIGQTG</sequence>
<feature type="non-terminal residue" evidence="3">
    <location>
        <position position="242"/>
    </location>
</feature>
<dbReference type="Pfam" id="PF01012">
    <property type="entry name" value="ETF"/>
    <property type="match status" value="1"/>
</dbReference>
<dbReference type="PANTHER" id="PTHR43153:SF1">
    <property type="entry name" value="ELECTRON TRANSFER FLAVOPROTEIN SUBUNIT ALPHA, MITOCHONDRIAL"/>
    <property type="match status" value="1"/>
</dbReference>
<dbReference type="InterPro" id="IPR033947">
    <property type="entry name" value="ETF_alpha_N"/>
</dbReference>
<dbReference type="InterPro" id="IPR014731">
    <property type="entry name" value="ETF_asu_C"/>
</dbReference>
<dbReference type="Gene3D" id="3.40.50.620">
    <property type="entry name" value="HUPs"/>
    <property type="match status" value="1"/>
</dbReference>
<feature type="domain" description="Electron transfer flavoprotein alpha/beta-subunit N-terminal" evidence="2">
    <location>
        <begin position="1"/>
        <end position="174"/>
    </location>
</feature>
<dbReference type="CDD" id="cd01715">
    <property type="entry name" value="ETF_alpha"/>
    <property type="match status" value="1"/>
</dbReference>
<dbReference type="InterPro" id="IPR001308">
    <property type="entry name" value="ETF_a/FixB"/>
</dbReference>